<dbReference type="KEGG" id="mrr:Moror_3489"/>
<feature type="region of interest" description="Disordered" evidence="1">
    <location>
        <begin position="99"/>
        <end position="124"/>
    </location>
</feature>
<organism evidence="2 3">
    <name type="scientific">Moniliophthora roreri (strain MCA 2997)</name>
    <name type="common">Cocoa frosty pod rot fungus</name>
    <name type="synonym">Crinipellis roreri</name>
    <dbReference type="NCBI Taxonomy" id="1381753"/>
    <lineage>
        <taxon>Eukaryota</taxon>
        <taxon>Fungi</taxon>
        <taxon>Dikarya</taxon>
        <taxon>Basidiomycota</taxon>
        <taxon>Agaricomycotina</taxon>
        <taxon>Agaricomycetes</taxon>
        <taxon>Agaricomycetidae</taxon>
        <taxon>Agaricales</taxon>
        <taxon>Marasmiineae</taxon>
        <taxon>Marasmiaceae</taxon>
        <taxon>Moniliophthora</taxon>
    </lineage>
</organism>
<keyword evidence="3" id="KW-1185">Reference proteome</keyword>
<sequence length="141" mass="14698">MFSSFESPLDSEAPDSSGNTSQQAGPLYEEDEEEGSIADFTPPRQPALDRDGDEEGGDRDDGVPGDGPGGGGGGGGSSSALLAFRSMTCVLSSLADHLELTGDPGRSSHTKSKLKKPDTYNGSNPKLLKPWLASLTLHFND</sequence>
<evidence type="ECO:0000256" key="1">
    <source>
        <dbReference type="SAM" id="MobiDB-lite"/>
    </source>
</evidence>
<feature type="region of interest" description="Disordered" evidence="1">
    <location>
        <begin position="1"/>
        <end position="79"/>
    </location>
</feature>
<dbReference type="AlphaFoldDB" id="V2XRT9"/>
<dbReference type="EMBL" id="AWSO01002068">
    <property type="protein sequence ID" value="ESK82124.1"/>
    <property type="molecule type" value="Genomic_DNA"/>
</dbReference>
<dbReference type="HOGENOM" id="CLU_1825787_0_0_1"/>
<proteinExistence type="predicted"/>
<dbReference type="Proteomes" id="UP000017559">
    <property type="component" value="Unassembled WGS sequence"/>
</dbReference>
<evidence type="ECO:0000313" key="2">
    <source>
        <dbReference type="EMBL" id="ESK82124.1"/>
    </source>
</evidence>
<protein>
    <submittedName>
        <fullName evidence="2">Uncharacterized protein</fullName>
    </submittedName>
</protein>
<reference evidence="2 3" key="1">
    <citation type="journal article" date="2014" name="BMC Genomics">
        <title>Genome and secretome analysis of the hemibiotrophic fungal pathogen, Moniliophthora roreri, which causes frosty pod rot disease of cacao: mechanisms of the biotrophic and necrotrophic phases.</title>
        <authorList>
            <person name="Meinhardt L.W."/>
            <person name="Costa G.G.L."/>
            <person name="Thomazella D.P.T."/>
            <person name="Teixeira P.J.P.L."/>
            <person name="Carazzolle M.F."/>
            <person name="Schuster S.C."/>
            <person name="Carlson J.E."/>
            <person name="Guiltinan M.J."/>
            <person name="Mieczkowski P."/>
            <person name="Farmer A."/>
            <person name="Ramaraj T."/>
            <person name="Crozier J."/>
            <person name="Davis R.E."/>
            <person name="Shao J."/>
            <person name="Melnick R.L."/>
            <person name="Pereira G.A.G."/>
            <person name="Bailey B.A."/>
        </authorList>
    </citation>
    <scope>NUCLEOTIDE SEQUENCE [LARGE SCALE GENOMIC DNA]</scope>
    <source>
        <strain evidence="2 3">MCA 2997</strain>
    </source>
</reference>
<evidence type="ECO:0000313" key="3">
    <source>
        <dbReference type="Proteomes" id="UP000017559"/>
    </source>
</evidence>
<comment type="caution">
    <text evidence="2">The sequence shown here is derived from an EMBL/GenBank/DDBJ whole genome shotgun (WGS) entry which is preliminary data.</text>
</comment>
<gene>
    <name evidence="2" type="ORF">Moror_3489</name>
</gene>
<feature type="compositionally biased region" description="Polar residues" evidence="1">
    <location>
        <begin position="14"/>
        <end position="24"/>
    </location>
</feature>
<feature type="compositionally biased region" description="Gly residues" evidence="1">
    <location>
        <begin position="64"/>
        <end position="77"/>
    </location>
</feature>
<accession>V2XRT9</accession>
<name>V2XRT9_MONRO</name>